<protein>
    <submittedName>
        <fullName evidence="2">Uncharacterized protein</fullName>
    </submittedName>
</protein>
<name>A0A553ZTM4_9BACI</name>
<dbReference type="Proteomes" id="UP000318521">
    <property type="component" value="Unassembled WGS sequence"/>
</dbReference>
<keyword evidence="1" id="KW-0812">Transmembrane</keyword>
<organism evidence="2 3">
    <name type="scientific">Alkalicoccobacillus porphyridii</name>
    <dbReference type="NCBI Taxonomy" id="2597270"/>
    <lineage>
        <taxon>Bacteria</taxon>
        <taxon>Bacillati</taxon>
        <taxon>Bacillota</taxon>
        <taxon>Bacilli</taxon>
        <taxon>Bacillales</taxon>
        <taxon>Bacillaceae</taxon>
        <taxon>Alkalicoccobacillus</taxon>
    </lineage>
</organism>
<dbReference type="AlphaFoldDB" id="A0A553ZTM4"/>
<gene>
    <name evidence="2" type="ORF">FN960_19115</name>
</gene>
<feature type="transmembrane region" description="Helical" evidence="1">
    <location>
        <begin position="7"/>
        <end position="30"/>
    </location>
</feature>
<proteinExistence type="predicted"/>
<sequence length="166" mass="19092">MPRKRILLGLSLITLVGIVTLSILFFSFFFPVGKMLTASTNLDREALGPFLIHEPLNKSDLDLFDSYEKRKESSGYSYSSEDAFISTNDQQEIISISSGEQLRLTSTITTGNTKEKVLQTYGQNYYTYKEMGLGDAVVYIDRKNKIELTLWMREEKVWNIWISSYK</sequence>
<keyword evidence="3" id="KW-1185">Reference proteome</keyword>
<reference evidence="2 3" key="1">
    <citation type="submission" date="2019-07" db="EMBL/GenBank/DDBJ databases">
        <authorList>
            <person name="Park Y.J."/>
            <person name="Jeong S.E."/>
            <person name="Jung H.S."/>
        </authorList>
    </citation>
    <scope>NUCLEOTIDE SEQUENCE [LARGE SCALE GENOMIC DNA]</scope>
    <source>
        <strain evidence="3">P16(2019)</strain>
    </source>
</reference>
<dbReference type="EMBL" id="VLXZ01000018">
    <property type="protein sequence ID" value="TSB44829.1"/>
    <property type="molecule type" value="Genomic_DNA"/>
</dbReference>
<evidence type="ECO:0000313" key="2">
    <source>
        <dbReference type="EMBL" id="TSB44829.1"/>
    </source>
</evidence>
<accession>A0A553ZTM4</accession>
<keyword evidence="1" id="KW-1133">Transmembrane helix</keyword>
<dbReference type="OrthoDB" id="2878914at2"/>
<dbReference type="RefSeq" id="WP_143850477.1">
    <property type="nucleotide sequence ID" value="NZ_VLXZ01000018.1"/>
</dbReference>
<comment type="caution">
    <text evidence="2">The sequence shown here is derived from an EMBL/GenBank/DDBJ whole genome shotgun (WGS) entry which is preliminary data.</text>
</comment>
<evidence type="ECO:0000313" key="3">
    <source>
        <dbReference type="Proteomes" id="UP000318521"/>
    </source>
</evidence>
<evidence type="ECO:0000256" key="1">
    <source>
        <dbReference type="SAM" id="Phobius"/>
    </source>
</evidence>
<keyword evidence="1" id="KW-0472">Membrane</keyword>